<proteinExistence type="predicted"/>
<accession>A0AB74UUC5</accession>
<gene>
    <name evidence="1" type="ORF">ACFYG5_16060</name>
</gene>
<dbReference type="AlphaFoldDB" id="A0AB74UUC5"/>
<evidence type="ECO:0000313" key="1">
    <source>
        <dbReference type="EMBL" id="XIA18059.1"/>
    </source>
</evidence>
<name>A0AB74UUC5_9GAMM</name>
<sequence length="373" mass="39266">MEAQTLHALPVLLALEPVTGQPAPATTLTRDAAAELAQHVATDLLGLVPQVAGARLALAGALFDQVELLRPGFPVWATLDDLARRLPRGTLEHVVAFGSHDGVMPAPVLQPSSAYAGGPMRLLPLSLLVSPEAADELATQLEIQLVGRGEAGAATADWLMRTLGIRLEHLRYLSRNDLLALTCVQYEHANLAPLWSLLEAALLTPEQPETTMSARGLALRYADGIVWAQPPAQWLAAQRTDAAQRAHDFAGIVFELRQYAALLEAHQLPLRLQSSPAVAAGAGYLLEQLADAPASAPAPRLFAHEAPGLGVVAVSVAQPRPDGAPRMLAHGYPLQPQALGPLLQQLAAQYGTAAELDTRGQVVLDAAGALGAP</sequence>
<reference evidence="1" key="1">
    <citation type="submission" date="2024-10" db="EMBL/GenBank/DDBJ databases">
        <authorList>
            <person name="Lesea H.P."/>
            <person name="Kuehl J.V."/>
            <person name="Chandonia J.-M."/>
        </authorList>
    </citation>
    <scope>NUCLEOTIDE SEQUENCE</scope>
    <source>
        <strain evidence="1">FW102-FHT14D07</strain>
    </source>
</reference>
<organism evidence="1">
    <name type="scientific">Rhodanobacter sp. FW102-FHT14D07</name>
    <dbReference type="NCBI Taxonomy" id="3351462"/>
    <lineage>
        <taxon>Bacteria</taxon>
        <taxon>Pseudomonadati</taxon>
        <taxon>Pseudomonadota</taxon>
        <taxon>Gammaproteobacteria</taxon>
        <taxon>Lysobacterales</taxon>
        <taxon>Rhodanobacteraceae</taxon>
        <taxon>Rhodanobacter</taxon>
    </lineage>
</organism>
<protein>
    <submittedName>
        <fullName evidence="1">Uncharacterized protein</fullName>
    </submittedName>
</protein>
<dbReference type="RefSeq" id="WP_395120825.1">
    <property type="nucleotide sequence ID" value="NZ_CP170721.1"/>
</dbReference>
<dbReference type="EMBL" id="CP170721">
    <property type="protein sequence ID" value="XIA18059.1"/>
    <property type="molecule type" value="Genomic_DNA"/>
</dbReference>